<organism evidence="2 3">
    <name type="scientific">Sulfidibacter corallicola</name>
    <dbReference type="NCBI Taxonomy" id="2818388"/>
    <lineage>
        <taxon>Bacteria</taxon>
        <taxon>Pseudomonadati</taxon>
        <taxon>Acidobacteriota</taxon>
        <taxon>Holophagae</taxon>
        <taxon>Acanthopleuribacterales</taxon>
        <taxon>Acanthopleuribacteraceae</taxon>
        <taxon>Sulfidibacter</taxon>
    </lineage>
</organism>
<evidence type="ECO:0000313" key="3">
    <source>
        <dbReference type="Proteomes" id="UP000663929"/>
    </source>
</evidence>
<dbReference type="KEGG" id="scor:J3U87_06370"/>
<evidence type="ECO:0000313" key="2">
    <source>
        <dbReference type="EMBL" id="QTD52081.1"/>
    </source>
</evidence>
<feature type="compositionally biased region" description="Polar residues" evidence="1">
    <location>
        <begin position="203"/>
        <end position="219"/>
    </location>
</feature>
<keyword evidence="3" id="KW-1185">Reference proteome</keyword>
<evidence type="ECO:0000256" key="1">
    <source>
        <dbReference type="SAM" id="MobiDB-lite"/>
    </source>
</evidence>
<sequence length="219" mass="22825">MAYQNHHRGSTLVLSMLVLLIFLGLALSLTMEAKSRSVMTGGLKLSQIDTLVAKNAIHRHKSDLMDAFVSPGDITNGSGEEGNLRFTQLLRSAPLDGEISPDGYGNLFGTGTFQVNPDVSLDYKVYVANNPDDLSIVADGLATNLDPTLDTDGRIVLTAVVFRTAEPGVPLAVQSALIAPTGMTIADGAAVATSEAGGDGSNDGYSTSPDTITFPASNP</sequence>
<gene>
    <name evidence="2" type="ORF">J3U87_06370</name>
</gene>
<feature type="region of interest" description="Disordered" evidence="1">
    <location>
        <begin position="194"/>
        <end position="219"/>
    </location>
</feature>
<protein>
    <submittedName>
        <fullName evidence="2">Uncharacterized protein</fullName>
    </submittedName>
</protein>
<reference evidence="2" key="1">
    <citation type="submission" date="2021-03" db="EMBL/GenBank/DDBJ databases">
        <title>Acanthopleuribacteraceae sp. M133.</title>
        <authorList>
            <person name="Wang G."/>
        </authorList>
    </citation>
    <scope>NUCLEOTIDE SEQUENCE</scope>
    <source>
        <strain evidence="2">M133</strain>
    </source>
</reference>
<proteinExistence type="predicted"/>
<dbReference type="Proteomes" id="UP000663929">
    <property type="component" value="Chromosome"/>
</dbReference>
<dbReference type="EMBL" id="CP071793">
    <property type="protein sequence ID" value="QTD52081.1"/>
    <property type="molecule type" value="Genomic_DNA"/>
</dbReference>
<dbReference type="RefSeq" id="WP_237382190.1">
    <property type="nucleotide sequence ID" value="NZ_CP071793.1"/>
</dbReference>
<name>A0A8A4TSR3_SULCO</name>
<accession>A0A8A4TSR3</accession>
<dbReference type="AlphaFoldDB" id="A0A8A4TSR3"/>